<protein>
    <submittedName>
        <fullName evidence="7">Xaa-Pro aminopeptidase</fullName>
        <ecNumber evidence="7">3.4.11.9</ecNumber>
    </submittedName>
</protein>
<evidence type="ECO:0000313" key="7">
    <source>
        <dbReference type="EMBL" id="SFV67006.1"/>
    </source>
</evidence>
<dbReference type="Pfam" id="PF05195">
    <property type="entry name" value="AMP_N"/>
    <property type="match status" value="1"/>
</dbReference>
<dbReference type="EC" id="3.4.11.9" evidence="7"/>
<gene>
    <name evidence="7" type="ORF">MNB_SUP05-5-869</name>
</gene>
<sequence>MKQRYIEKKQFRNRRLILQKKLNKNEALIIHSGIEYPRNNDVNHIFRVDSNFLYLTGINLPNITCFLSMKQFIIFIPKYDKNKEIWDGKQCNSDEILNIYGADRVFFNDKLTNKIITLSKNIQTIYYSINKYLEINKTIINLKKTIISTNKILSEMRLIKNSNEISLMQYAANISIKAHEEAMKQVKNCQYEHQIAAIFDYHFSYNNAQAAYPHIVAGGKNACTLHYINNNQPLKQNDLLLIDAGCEVECYASDITRTFPINGKFSPAQKSIYNIVLEAQKQAINCIKPDISIKKPHQIVVKIITTGLIKLGLLQGDIEENIKNKTYQQFFMHGTGHYLGLDVHDVGEYEVNKKPRKFQTGMVITVEPGIYIKPNDNIDKKWWNIGIRIEDDILITKNGHQNLTKNLVKEIADIEALMKE</sequence>
<name>A0A1W1CMG0_9ZZZZ</name>
<keyword evidence="4 7" id="KW-0378">Hydrolase</keyword>
<dbReference type="SUPFAM" id="SSF55920">
    <property type="entry name" value="Creatinase/aminopeptidase"/>
    <property type="match status" value="1"/>
</dbReference>
<comment type="cofactor">
    <cofactor evidence="1">
        <name>Mn(2+)</name>
        <dbReference type="ChEBI" id="CHEBI:29035"/>
    </cofactor>
</comment>
<dbReference type="PROSITE" id="PS00491">
    <property type="entry name" value="PROLINE_PEPTIDASE"/>
    <property type="match status" value="1"/>
</dbReference>
<dbReference type="FunFam" id="3.90.230.10:FF:000002">
    <property type="entry name" value="Xaa-Pro aminopeptidase 3"/>
    <property type="match status" value="1"/>
</dbReference>
<reference evidence="7" key="1">
    <citation type="submission" date="2016-10" db="EMBL/GenBank/DDBJ databases">
        <authorList>
            <person name="de Groot N.N."/>
        </authorList>
    </citation>
    <scope>NUCLEOTIDE SEQUENCE</scope>
</reference>
<keyword evidence="7" id="KW-0031">Aminopeptidase</keyword>
<dbReference type="InterPro" id="IPR029149">
    <property type="entry name" value="Creatin/AminoP/Spt16_N"/>
</dbReference>
<proteinExistence type="inferred from homology"/>
<dbReference type="InterPro" id="IPR000994">
    <property type="entry name" value="Pept_M24"/>
</dbReference>
<dbReference type="SMART" id="SM01011">
    <property type="entry name" value="AMP_N"/>
    <property type="match status" value="1"/>
</dbReference>
<dbReference type="GO" id="GO:0006508">
    <property type="term" value="P:proteolysis"/>
    <property type="evidence" value="ECO:0007669"/>
    <property type="project" value="TreeGrafter"/>
</dbReference>
<dbReference type="GO" id="GO:0030145">
    <property type="term" value="F:manganese ion binding"/>
    <property type="evidence" value="ECO:0007669"/>
    <property type="project" value="InterPro"/>
</dbReference>
<evidence type="ECO:0000256" key="5">
    <source>
        <dbReference type="ARBA" id="ARBA00023211"/>
    </source>
</evidence>
<dbReference type="EMBL" id="FPHJ01000055">
    <property type="protein sequence ID" value="SFV67006.1"/>
    <property type="molecule type" value="Genomic_DNA"/>
</dbReference>
<keyword evidence="3" id="KW-0479">Metal-binding</keyword>
<dbReference type="CDD" id="cd01087">
    <property type="entry name" value="Prolidase"/>
    <property type="match status" value="1"/>
</dbReference>
<dbReference type="PANTHER" id="PTHR43226">
    <property type="entry name" value="XAA-PRO AMINOPEPTIDASE 3"/>
    <property type="match status" value="1"/>
</dbReference>
<dbReference type="InterPro" id="IPR001131">
    <property type="entry name" value="Peptidase_M24B_aminopep-P_CS"/>
</dbReference>
<dbReference type="Gene3D" id="3.90.230.10">
    <property type="entry name" value="Creatinase/methionine aminopeptidase superfamily"/>
    <property type="match status" value="1"/>
</dbReference>
<evidence type="ECO:0000256" key="4">
    <source>
        <dbReference type="ARBA" id="ARBA00022801"/>
    </source>
</evidence>
<organism evidence="7">
    <name type="scientific">hydrothermal vent metagenome</name>
    <dbReference type="NCBI Taxonomy" id="652676"/>
    <lineage>
        <taxon>unclassified sequences</taxon>
        <taxon>metagenomes</taxon>
        <taxon>ecological metagenomes</taxon>
    </lineage>
</organism>
<accession>A0A1W1CMG0</accession>
<dbReference type="InterPro" id="IPR007865">
    <property type="entry name" value="Aminopep_P_N"/>
</dbReference>
<dbReference type="AlphaFoldDB" id="A0A1W1CMG0"/>
<dbReference type="Pfam" id="PF00557">
    <property type="entry name" value="Peptidase_M24"/>
    <property type="match status" value="1"/>
</dbReference>
<dbReference type="PANTHER" id="PTHR43226:SF4">
    <property type="entry name" value="XAA-PRO AMINOPEPTIDASE 3"/>
    <property type="match status" value="1"/>
</dbReference>
<feature type="domain" description="Aminopeptidase P N-terminal" evidence="6">
    <location>
        <begin position="6"/>
        <end position="136"/>
    </location>
</feature>
<dbReference type="InterPro" id="IPR036005">
    <property type="entry name" value="Creatinase/aminopeptidase-like"/>
</dbReference>
<keyword evidence="5" id="KW-0464">Manganese</keyword>
<dbReference type="InterPro" id="IPR052433">
    <property type="entry name" value="X-Pro_dipept-like"/>
</dbReference>
<dbReference type="Gene3D" id="3.40.350.10">
    <property type="entry name" value="Creatinase/prolidase N-terminal domain"/>
    <property type="match status" value="1"/>
</dbReference>
<evidence type="ECO:0000259" key="6">
    <source>
        <dbReference type="SMART" id="SM01011"/>
    </source>
</evidence>
<dbReference type="SUPFAM" id="SSF53092">
    <property type="entry name" value="Creatinase/prolidase N-terminal domain"/>
    <property type="match status" value="1"/>
</dbReference>
<keyword evidence="7" id="KW-0645">Protease</keyword>
<dbReference type="GO" id="GO:0070006">
    <property type="term" value="F:metalloaminopeptidase activity"/>
    <property type="evidence" value="ECO:0007669"/>
    <property type="project" value="InterPro"/>
</dbReference>
<evidence type="ECO:0000256" key="3">
    <source>
        <dbReference type="ARBA" id="ARBA00022723"/>
    </source>
</evidence>
<evidence type="ECO:0000256" key="2">
    <source>
        <dbReference type="ARBA" id="ARBA00008766"/>
    </source>
</evidence>
<comment type="similarity">
    <text evidence="2">Belongs to the peptidase M24B family.</text>
</comment>
<evidence type="ECO:0000256" key="1">
    <source>
        <dbReference type="ARBA" id="ARBA00001936"/>
    </source>
</evidence>